<keyword evidence="1" id="KW-0472">Membrane</keyword>
<dbReference type="EMBL" id="CAJOBD010000676">
    <property type="protein sequence ID" value="CAF3704785.1"/>
    <property type="molecule type" value="Genomic_DNA"/>
</dbReference>
<name>A0A818UYM9_9BILA</name>
<dbReference type="AlphaFoldDB" id="A0A818UYM9"/>
<protein>
    <submittedName>
        <fullName evidence="3">Uncharacterized protein</fullName>
    </submittedName>
</protein>
<dbReference type="EMBL" id="CAJNOT010000414">
    <property type="protein sequence ID" value="CAF0973650.1"/>
    <property type="molecule type" value="Genomic_DNA"/>
</dbReference>
<evidence type="ECO:0000313" key="2">
    <source>
        <dbReference type="EMBL" id="CAF0973650.1"/>
    </source>
</evidence>
<comment type="caution">
    <text evidence="3">The sequence shown here is derived from an EMBL/GenBank/DDBJ whole genome shotgun (WGS) entry which is preliminary data.</text>
</comment>
<dbReference type="Proteomes" id="UP000663836">
    <property type="component" value="Unassembled WGS sequence"/>
</dbReference>
<reference evidence="3" key="1">
    <citation type="submission" date="2021-02" db="EMBL/GenBank/DDBJ databases">
        <authorList>
            <person name="Nowell W R."/>
        </authorList>
    </citation>
    <scope>NUCLEOTIDE SEQUENCE</scope>
</reference>
<keyword evidence="1" id="KW-1133">Transmembrane helix</keyword>
<feature type="transmembrane region" description="Helical" evidence="1">
    <location>
        <begin position="97"/>
        <end position="118"/>
    </location>
</feature>
<evidence type="ECO:0000313" key="3">
    <source>
        <dbReference type="EMBL" id="CAF3704785.1"/>
    </source>
</evidence>
<organism evidence="3 4">
    <name type="scientific">Rotaria sordida</name>
    <dbReference type="NCBI Taxonomy" id="392033"/>
    <lineage>
        <taxon>Eukaryota</taxon>
        <taxon>Metazoa</taxon>
        <taxon>Spiralia</taxon>
        <taxon>Gnathifera</taxon>
        <taxon>Rotifera</taxon>
        <taxon>Eurotatoria</taxon>
        <taxon>Bdelloidea</taxon>
        <taxon>Philodinida</taxon>
        <taxon>Philodinidae</taxon>
        <taxon>Rotaria</taxon>
    </lineage>
</organism>
<keyword evidence="1" id="KW-0812">Transmembrane</keyword>
<evidence type="ECO:0000256" key="1">
    <source>
        <dbReference type="SAM" id="Phobius"/>
    </source>
</evidence>
<evidence type="ECO:0000313" key="4">
    <source>
        <dbReference type="Proteomes" id="UP000663836"/>
    </source>
</evidence>
<sequence length="440" mass="50451">MINFYLSSTALSSSLINCLYLFYLIQTFRSKVLSEINCRAIYYLHTSCIVILAYTIVAIHANFILCLFPSSSSDQNHSTRTCLKTCGICLRKFLRRFSFCFVICVWSFSFTSTIPLLYSIDSNEKLPKAVYCPGTTQINYLEEWFDRNRVIQTILFNLIPLLISLLLSLIGLLKLLYDCSTYLYLRLKMSNCSSCLKKSSSSYQQRHQAVYNSMPLLSSLHVIDGNNIQSGINLVQIIETTTATTTPTNEVIVSSDLAIQSCGHWLSKSFLRFLLVLSSCLLACIYPIAMRFYLIYFSVLVPLIFAVLNYSLGHFTLTQQQQQQQHQQQTIVENHTISGTIPSPTRSTDTQNFVNMNISKEFQKRTSIKREIDNTSNEQFELQSPVIKDLLNERDESFLTISNSSTTLSTDHRSIIGDKQKYFSNRLYENTRNMFLKENN</sequence>
<feature type="transmembrane region" description="Helical" evidence="1">
    <location>
        <begin position="5"/>
        <end position="25"/>
    </location>
</feature>
<feature type="transmembrane region" description="Helical" evidence="1">
    <location>
        <begin position="154"/>
        <end position="177"/>
    </location>
</feature>
<proteinExistence type="predicted"/>
<feature type="transmembrane region" description="Helical" evidence="1">
    <location>
        <begin position="294"/>
        <end position="312"/>
    </location>
</feature>
<feature type="transmembrane region" description="Helical" evidence="1">
    <location>
        <begin position="40"/>
        <end position="68"/>
    </location>
</feature>
<feature type="transmembrane region" description="Helical" evidence="1">
    <location>
        <begin position="270"/>
        <end position="288"/>
    </location>
</feature>
<dbReference type="Proteomes" id="UP000663864">
    <property type="component" value="Unassembled WGS sequence"/>
</dbReference>
<gene>
    <name evidence="3" type="ORF">JBS370_LOCUS9744</name>
    <name evidence="2" type="ORF">ZHD862_LOCUS11133</name>
</gene>
<accession>A0A818UYM9</accession>